<dbReference type="GO" id="GO:0008408">
    <property type="term" value="F:3'-5' exonuclease activity"/>
    <property type="evidence" value="ECO:0007669"/>
    <property type="project" value="TreeGrafter"/>
</dbReference>
<dbReference type="InterPro" id="IPR036397">
    <property type="entry name" value="RNaseH_sf"/>
</dbReference>
<feature type="domain" description="Exonuclease" evidence="1">
    <location>
        <begin position="1"/>
        <end position="149"/>
    </location>
</feature>
<dbReference type="GO" id="GO:0005829">
    <property type="term" value="C:cytosol"/>
    <property type="evidence" value="ECO:0007669"/>
    <property type="project" value="TreeGrafter"/>
</dbReference>
<proteinExistence type="predicted"/>
<dbReference type="EMBL" id="FMXB01000016">
    <property type="protein sequence ID" value="SDA64222.1"/>
    <property type="molecule type" value="Genomic_DNA"/>
</dbReference>
<dbReference type="SMART" id="SM00479">
    <property type="entry name" value="EXOIII"/>
    <property type="match status" value="1"/>
</dbReference>
<reference evidence="2 3" key="1">
    <citation type="submission" date="2016-10" db="EMBL/GenBank/DDBJ databases">
        <authorList>
            <person name="Varghese N."/>
            <person name="Submissions S."/>
        </authorList>
    </citation>
    <scope>NUCLEOTIDE SEQUENCE [LARGE SCALE GENOMIC DNA]</scope>
    <source>
        <strain evidence="2 3">DSM 16643</strain>
    </source>
</reference>
<accession>A0A1G5X1S8</accession>
<dbReference type="InterPro" id="IPR013520">
    <property type="entry name" value="Ribonucl_H"/>
</dbReference>
<sequence length="194" mass="22914">MFTVVDGEIIEEYDEFINIGEPIHPGITEITSITNEMLKNEGVSEEKVANDLKERLTEDTLMVAHNAQFDLSFIYFLLKRHFPSEADDIVSNLNWLDTVTVFKDRKEYPHKLIDAVHYYGVEEVNFHRAIDDTKALYEITRELRNERDDLNEYINIFGYNPKYGVSGFRFPFIEYKAQYYTRSMRSEDDILPFK</sequence>
<dbReference type="Proteomes" id="UP000323439">
    <property type="component" value="Unassembled WGS sequence"/>
</dbReference>
<dbReference type="InterPro" id="IPR012337">
    <property type="entry name" value="RNaseH-like_sf"/>
</dbReference>
<dbReference type="GO" id="GO:0045004">
    <property type="term" value="P:DNA replication proofreading"/>
    <property type="evidence" value="ECO:0007669"/>
    <property type="project" value="TreeGrafter"/>
</dbReference>
<organism evidence="2 3">
    <name type="scientific">Methanobrevibacter millerae</name>
    <dbReference type="NCBI Taxonomy" id="230361"/>
    <lineage>
        <taxon>Archaea</taxon>
        <taxon>Methanobacteriati</taxon>
        <taxon>Methanobacteriota</taxon>
        <taxon>Methanomada group</taxon>
        <taxon>Methanobacteria</taxon>
        <taxon>Methanobacteriales</taxon>
        <taxon>Methanobacteriaceae</taxon>
        <taxon>Methanobrevibacter</taxon>
    </lineage>
</organism>
<evidence type="ECO:0000313" key="2">
    <source>
        <dbReference type="EMBL" id="SDA64222.1"/>
    </source>
</evidence>
<dbReference type="Pfam" id="PF00929">
    <property type="entry name" value="RNase_T"/>
    <property type="match status" value="1"/>
</dbReference>
<dbReference type="STRING" id="230361.sm9_0329"/>
<dbReference type="PANTHER" id="PTHR30231">
    <property type="entry name" value="DNA POLYMERASE III SUBUNIT EPSILON"/>
    <property type="match status" value="1"/>
</dbReference>
<dbReference type="PANTHER" id="PTHR30231:SF41">
    <property type="entry name" value="DNA POLYMERASE III SUBUNIT EPSILON"/>
    <property type="match status" value="1"/>
</dbReference>
<name>A0A1G5X1S8_9EURY</name>
<dbReference type="CDD" id="cd06127">
    <property type="entry name" value="DEDDh"/>
    <property type="match status" value="1"/>
</dbReference>
<dbReference type="SUPFAM" id="SSF53098">
    <property type="entry name" value="Ribonuclease H-like"/>
    <property type="match status" value="1"/>
</dbReference>
<dbReference type="Gene3D" id="3.30.420.10">
    <property type="entry name" value="Ribonuclease H-like superfamily/Ribonuclease H"/>
    <property type="match status" value="1"/>
</dbReference>
<keyword evidence="3" id="KW-1185">Reference proteome</keyword>
<gene>
    <name evidence="2" type="ORF">SAMN02910315_01881</name>
</gene>
<dbReference type="GO" id="GO:0003676">
    <property type="term" value="F:nucleic acid binding"/>
    <property type="evidence" value="ECO:0007669"/>
    <property type="project" value="InterPro"/>
</dbReference>
<evidence type="ECO:0000313" key="3">
    <source>
        <dbReference type="Proteomes" id="UP000323439"/>
    </source>
</evidence>
<protein>
    <submittedName>
        <fullName evidence="2">DNA polymerase-3 subunit epsilon</fullName>
    </submittedName>
</protein>
<evidence type="ECO:0000259" key="1">
    <source>
        <dbReference type="SMART" id="SM00479"/>
    </source>
</evidence>
<dbReference type="AlphaFoldDB" id="A0A1G5X1S8"/>